<reference evidence="1 2" key="1">
    <citation type="submission" date="2011-02" db="EMBL/GenBank/DDBJ databases">
        <title>The Genome Sequence of Sphaeroforma arctica JP610.</title>
        <authorList>
            <consortium name="The Broad Institute Genome Sequencing Platform"/>
            <person name="Russ C."/>
            <person name="Cuomo C."/>
            <person name="Young S.K."/>
            <person name="Zeng Q."/>
            <person name="Gargeya S."/>
            <person name="Alvarado L."/>
            <person name="Berlin A."/>
            <person name="Chapman S.B."/>
            <person name="Chen Z."/>
            <person name="Freedman E."/>
            <person name="Gellesch M."/>
            <person name="Goldberg J."/>
            <person name="Griggs A."/>
            <person name="Gujja S."/>
            <person name="Heilman E."/>
            <person name="Heiman D."/>
            <person name="Howarth C."/>
            <person name="Mehta T."/>
            <person name="Neiman D."/>
            <person name="Pearson M."/>
            <person name="Roberts A."/>
            <person name="Saif S."/>
            <person name="Shea T."/>
            <person name="Shenoy N."/>
            <person name="Sisk P."/>
            <person name="Stolte C."/>
            <person name="Sykes S."/>
            <person name="White J."/>
            <person name="Yandava C."/>
            <person name="Burger G."/>
            <person name="Gray M.W."/>
            <person name="Holland P.W.H."/>
            <person name="King N."/>
            <person name="Lang F.B.F."/>
            <person name="Roger A.J."/>
            <person name="Ruiz-Trillo I."/>
            <person name="Haas B."/>
            <person name="Nusbaum C."/>
            <person name="Birren B."/>
        </authorList>
    </citation>
    <scope>NUCLEOTIDE SEQUENCE [LARGE SCALE GENOMIC DNA]</scope>
    <source>
        <strain evidence="1 2">JP610</strain>
    </source>
</reference>
<keyword evidence="2" id="KW-1185">Reference proteome</keyword>
<name>A0A0L0F7E7_9EUKA</name>
<accession>A0A0L0F7E7</accession>
<dbReference type="Proteomes" id="UP000054560">
    <property type="component" value="Unassembled WGS sequence"/>
</dbReference>
<dbReference type="AlphaFoldDB" id="A0A0L0F7E7"/>
<dbReference type="GeneID" id="25915387"/>
<feature type="non-terminal residue" evidence="1">
    <location>
        <position position="1"/>
    </location>
</feature>
<dbReference type="RefSeq" id="XP_014146461.1">
    <property type="nucleotide sequence ID" value="XM_014290986.1"/>
</dbReference>
<evidence type="ECO:0000313" key="1">
    <source>
        <dbReference type="EMBL" id="KNC72559.1"/>
    </source>
</evidence>
<proteinExistence type="predicted"/>
<organism evidence="1 2">
    <name type="scientific">Sphaeroforma arctica JP610</name>
    <dbReference type="NCBI Taxonomy" id="667725"/>
    <lineage>
        <taxon>Eukaryota</taxon>
        <taxon>Ichthyosporea</taxon>
        <taxon>Ichthyophonida</taxon>
        <taxon>Sphaeroforma</taxon>
    </lineage>
</organism>
<gene>
    <name evidence="1" type="ORF">SARC_14883</name>
</gene>
<dbReference type="EMBL" id="KQ246840">
    <property type="protein sequence ID" value="KNC72559.1"/>
    <property type="molecule type" value="Genomic_DNA"/>
</dbReference>
<evidence type="ECO:0000313" key="2">
    <source>
        <dbReference type="Proteomes" id="UP000054560"/>
    </source>
</evidence>
<feature type="non-terminal residue" evidence="1">
    <location>
        <position position="119"/>
    </location>
</feature>
<sequence>ARLKQRKYLYHIYELVAAGSSAALTQNILREVVSAAIMHYATITDDSELAPGITIQCASFSATERYLKTLCTTTRFRNWSLNITGPMDQHRSAVPGMGYSLYSHSVLPTVGSAGDVSDD</sequence>
<protein>
    <submittedName>
        <fullName evidence="1">Uncharacterized protein</fullName>
    </submittedName>
</protein>